<dbReference type="Proteomes" id="UP001500567">
    <property type="component" value="Unassembled WGS sequence"/>
</dbReference>
<protein>
    <submittedName>
        <fullName evidence="1">Uncharacterized protein</fullName>
    </submittedName>
</protein>
<name>A0ABP7SA42_9BACT</name>
<evidence type="ECO:0000313" key="2">
    <source>
        <dbReference type="Proteomes" id="UP001500567"/>
    </source>
</evidence>
<gene>
    <name evidence="1" type="ORF">GCM10022408_21240</name>
</gene>
<proteinExistence type="predicted"/>
<keyword evidence="2" id="KW-1185">Reference proteome</keyword>
<reference evidence="2" key="1">
    <citation type="journal article" date="2019" name="Int. J. Syst. Evol. Microbiol.">
        <title>The Global Catalogue of Microorganisms (GCM) 10K type strain sequencing project: providing services to taxonomists for standard genome sequencing and annotation.</title>
        <authorList>
            <consortium name="The Broad Institute Genomics Platform"/>
            <consortium name="The Broad Institute Genome Sequencing Center for Infectious Disease"/>
            <person name="Wu L."/>
            <person name="Ma J."/>
        </authorList>
    </citation>
    <scope>NUCLEOTIDE SEQUENCE [LARGE SCALE GENOMIC DNA]</scope>
    <source>
        <strain evidence="2">JCM 17224</strain>
    </source>
</reference>
<accession>A0ABP7SA42</accession>
<comment type="caution">
    <text evidence="1">The sequence shown here is derived from an EMBL/GenBank/DDBJ whole genome shotgun (WGS) entry which is preliminary data.</text>
</comment>
<dbReference type="RefSeq" id="WP_345072904.1">
    <property type="nucleotide sequence ID" value="NZ_BAABDJ010000018.1"/>
</dbReference>
<evidence type="ECO:0000313" key="1">
    <source>
        <dbReference type="EMBL" id="GAA4008854.1"/>
    </source>
</evidence>
<organism evidence="1 2">
    <name type="scientific">Hymenobacter fastidiosus</name>
    <dbReference type="NCBI Taxonomy" id="486264"/>
    <lineage>
        <taxon>Bacteria</taxon>
        <taxon>Pseudomonadati</taxon>
        <taxon>Bacteroidota</taxon>
        <taxon>Cytophagia</taxon>
        <taxon>Cytophagales</taxon>
        <taxon>Hymenobacteraceae</taxon>
        <taxon>Hymenobacter</taxon>
    </lineage>
</organism>
<sequence length="183" mass="20772">MPFDGTDVDRVTLLTEAEDSAGSFIDPNGPLRRQGNRWAVIYRPLVPARWGELTPGQTYKVWAHPVSNFAPQHNLWQTPEWYRAKSCYGPMQTEQQRLGWEFDAQWAFNGLGSLRNGTGQLVSNDGPILTVLDSEGKEFTCERQDVYAIMEKARLAPPYSAGTAEETQELQLYQSQLIDGYIW</sequence>
<dbReference type="EMBL" id="BAABDJ010000018">
    <property type="protein sequence ID" value="GAA4008854.1"/>
    <property type="molecule type" value="Genomic_DNA"/>
</dbReference>